<dbReference type="AlphaFoldDB" id="A0A9N9HYY6"/>
<name>A0A9N9HYY6_9GLOM</name>
<gene>
    <name evidence="1" type="ORF">RFULGI_LOCUS10946</name>
</gene>
<sequence length="136" mass="15858">LEALQSNMWEGMVREFHNVNDSHLEEHEDYQELSIAQLKFDQKNEKKDLMSQLYDYNSAPFDNDDVEFFKDGLPSQNEVESMYNHIFGDFDDEDGLDKVFTRLNSLRERGKTLSDKERRKLAASVACSFGLHVGEE</sequence>
<reference evidence="1" key="1">
    <citation type="submission" date="2021-06" db="EMBL/GenBank/DDBJ databases">
        <authorList>
            <person name="Kallberg Y."/>
            <person name="Tangrot J."/>
            <person name="Rosling A."/>
        </authorList>
    </citation>
    <scope>NUCLEOTIDE SEQUENCE</scope>
    <source>
        <strain evidence="1">IN212</strain>
    </source>
</reference>
<feature type="non-terminal residue" evidence="1">
    <location>
        <position position="1"/>
    </location>
</feature>
<dbReference type="EMBL" id="CAJVPZ010022707">
    <property type="protein sequence ID" value="CAG8712710.1"/>
    <property type="molecule type" value="Genomic_DNA"/>
</dbReference>
<protein>
    <submittedName>
        <fullName evidence="1">9303_t:CDS:1</fullName>
    </submittedName>
</protein>
<dbReference type="Proteomes" id="UP000789396">
    <property type="component" value="Unassembled WGS sequence"/>
</dbReference>
<accession>A0A9N9HYY6</accession>
<keyword evidence="2" id="KW-1185">Reference proteome</keyword>
<comment type="caution">
    <text evidence="1">The sequence shown here is derived from an EMBL/GenBank/DDBJ whole genome shotgun (WGS) entry which is preliminary data.</text>
</comment>
<evidence type="ECO:0000313" key="2">
    <source>
        <dbReference type="Proteomes" id="UP000789396"/>
    </source>
</evidence>
<dbReference type="OrthoDB" id="10261384at2759"/>
<evidence type="ECO:0000313" key="1">
    <source>
        <dbReference type="EMBL" id="CAG8712710.1"/>
    </source>
</evidence>
<dbReference type="Pfam" id="PF10199">
    <property type="entry name" value="Adaptin_binding"/>
    <property type="match status" value="1"/>
</dbReference>
<proteinExistence type="predicted"/>
<organism evidence="1 2">
    <name type="scientific">Racocetra fulgida</name>
    <dbReference type="NCBI Taxonomy" id="60492"/>
    <lineage>
        <taxon>Eukaryota</taxon>
        <taxon>Fungi</taxon>
        <taxon>Fungi incertae sedis</taxon>
        <taxon>Mucoromycota</taxon>
        <taxon>Glomeromycotina</taxon>
        <taxon>Glomeromycetes</taxon>
        <taxon>Diversisporales</taxon>
        <taxon>Gigasporaceae</taxon>
        <taxon>Racocetra</taxon>
    </lineage>
</organism>